<dbReference type="PROSITE" id="PS00028">
    <property type="entry name" value="ZINC_FINGER_C2H2_1"/>
    <property type="match status" value="2"/>
</dbReference>
<feature type="compositionally biased region" description="Basic and acidic residues" evidence="1">
    <location>
        <begin position="548"/>
        <end position="560"/>
    </location>
</feature>
<dbReference type="InterPro" id="IPR013087">
    <property type="entry name" value="Znf_C2H2_type"/>
</dbReference>
<feature type="compositionally biased region" description="Polar residues" evidence="1">
    <location>
        <begin position="1002"/>
        <end position="1015"/>
    </location>
</feature>
<dbReference type="STRING" id="6265.A0A0B2W453"/>
<evidence type="ECO:0000313" key="4">
    <source>
        <dbReference type="Proteomes" id="UP000031036"/>
    </source>
</evidence>
<evidence type="ECO:0000256" key="1">
    <source>
        <dbReference type="SAM" id="MobiDB-lite"/>
    </source>
</evidence>
<feature type="compositionally biased region" description="Basic and acidic residues" evidence="1">
    <location>
        <begin position="794"/>
        <end position="819"/>
    </location>
</feature>
<dbReference type="PANTHER" id="PTHR21020">
    <property type="entry name" value="ZINC FINGER PROTEIN 800"/>
    <property type="match status" value="1"/>
</dbReference>
<feature type="region of interest" description="Disordered" evidence="1">
    <location>
        <begin position="317"/>
        <end position="400"/>
    </location>
</feature>
<feature type="compositionally biased region" description="Basic and acidic residues" evidence="1">
    <location>
        <begin position="612"/>
        <end position="623"/>
    </location>
</feature>
<dbReference type="InterPro" id="IPR000953">
    <property type="entry name" value="Chromo/chromo_shadow_dom"/>
</dbReference>
<sequence>MLRGGEDQALLHPTIATGANGVEGFMGFWHNSTLEVKNLMKNECDVIYECRYCRNLFRSIINFVTHKRSYCRGRFESISAQMAIAEFANNALTSGSVSNGSNSNEERSRSEHLSRRTKGILKRTNIIGALSKRIEHYALSLPDSDNVMSLHTLPRISRPIPTTTFENGEQVIETMPRAIATKESLPPERVPLVIPQDNSYRYREMNLRYRKSDSGRQDVAREVESEEIAVMDRLCKYASPLIELASMMCLHSDCKEKRPFSSIFTLAYHITVKHNRRWLSSKHIPCFLCGSGFSTYETVMAHLREDHYHYHKEHCMARAKQDDEKTDSKRGRKSKCTSKVSNGRFRSLSPMSEDFVETDESFGEEESDREHEGEEEEELDVDKTDRAIKEDREGESDNNSEVIETMPRAIATKESLPPERVPLVIPQDNSYRYREMNLRYRKSDSGRQDVAREVESEEIAVMDRLCKYASPLIELASMMCLHSDCKEKRPFSSIFTLAYHITVKHNRRWLSSKHIPCFLCGSGFSTYETVMAHLREDHYHYHKEHCMARAKQDDEKTDSKRGRKSKCTSKVSNGRFRSLSPMSEDFVETDESFGEEESDREHEGEEEEELDVDKTDRAIKEDREGESDNNSETGSPPQSLSSVNIDIDAASPEWGLEPPHLSPEVQNDMVEEDNFEIETEVRETVAYLISKVAAGSDAFKKECDEETKDEKNVRKERSVGAAAPTLARRVSRVDGCEMRGNHRHFFVKWRGLKKRSWVLEENLKDDIRARALIRKFLKAMGTKPVVTRGAATRGYEKKRAPTENEPVHEDISKEEHRLQQEASSSSRIRGPRKTKKLPYLYEDAKQKSGEERDDKGSAEKKSGKKRGRKEGSINKGISKTADDTRDDISVHSDDADETPKVRPLRHRRKPNWIDDANFVTAFKKKRSRQGASGEGDVQLDESTGRVSRVNVSASGAVELQQQEQQSDLLEEDASDPTCLPPVTSLPEPTDISPPVVFPDASLPSNEGSLSRQVSPSPEMVLPPDETPRLPEREKGRLYRSLSPRAGSHSPSSIGPYSVVSDPGIVLPASFVPPVRRYGSDYGQSGTTPKSLKKEKELADSRFLYTPRARKLKFGEDELRTEYDEEHDENTASASSTSSHSRRKQNLSKIHENDNITIVRLANGRAPPRPEDLSEIPVYLTEMQRDLFFSFIRPASTSTEGAQKCMQCGKIVASLMEGRRHAVGHLRIMRLRCSLCDCGSFFCSDMRTHLQYRHCPKLLFAPRGYVLPGNVVPCMTQRQADELTKLVDPQKPGRVMYTSGKIVSSANPVPYYPDPEIEKRVLGSLQPATSSITPQTVPNPDHSSTTVSKASES</sequence>
<feature type="compositionally biased region" description="Basic and acidic residues" evidence="1">
    <location>
        <begin position="1025"/>
        <end position="1035"/>
    </location>
</feature>
<feature type="compositionally biased region" description="Polar residues" evidence="1">
    <location>
        <begin position="1325"/>
        <end position="1352"/>
    </location>
</feature>
<dbReference type="SMART" id="SM00355">
    <property type="entry name" value="ZnF_C2H2"/>
    <property type="match status" value="7"/>
</dbReference>
<evidence type="ECO:0000259" key="2">
    <source>
        <dbReference type="PROSITE" id="PS50013"/>
    </source>
</evidence>
<feature type="compositionally biased region" description="Basic and acidic residues" evidence="1">
    <location>
        <begin position="104"/>
        <end position="114"/>
    </location>
</feature>
<feature type="region of interest" description="Disordered" evidence="1">
    <location>
        <begin position="1322"/>
        <end position="1352"/>
    </location>
</feature>
<accession>A0A0B2W453</accession>
<dbReference type="CDD" id="cd00024">
    <property type="entry name" value="CD_CSD"/>
    <property type="match status" value="1"/>
</dbReference>
<dbReference type="PROSITE" id="PS50013">
    <property type="entry name" value="CHROMO_2"/>
    <property type="match status" value="1"/>
</dbReference>
<feature type="domain" description="Chromo" evidence="2">
    <location>
        <begin position="713"/>
        <end position="788"/>
    </location>
</feature>
<feature type="compositionally biased region" description="Basic and acidic residues" evidence="1">
    <location>
        <begin position="880"/>
        <end position="900"/>
    </location>
</feature>
<reference evidence="3 4" key="1">
    <citation type="submission" date="2014-11" db="EMBL/GenBank/DDBJ databases">
        <title>Genetic blueprint of the zoonotic pathogen Toxocara canis.</title>
        <authorList>
            <person name="Zhu X.-Q."/>
            <person name="Korhonen P.K."/>
            <person name="Cai H."/>
            <person name="Young N.D."/>
            <person name="Nejsum P."/>
            <person name="von Samson-Himmelstjerna G."/>
            <person name="Boag P.R."/>
            <person name="Tan P."/>
            <person name="Li Q."/>
            <person name="Min J."/>
            <person name="Yang Y."/>
            <person name="Wang X."/>
            <person name="Fang X."/>
            <person name="Hall R.S."/>
            <person name="Hofmann A."/>
            <person name="Sternberg P.W."/>
            <person name="Jex A.R."/>
            <person name="Gasser R.B."/>
        </authorList>
    </citation>
    <scope>NUCLEOTIDE SEQUENCE [LARGE SCALE GENOMIC DNA]</scope>
    <source>
        <strain evidence="3">PN_DK_2014</strain>
    </source>
</reference>
<dbReference type="InterPro" id="IPR039149">
    <property type="entry name" value="ZNF800"/>
</dbReference>
<evidence type="ECO:0000313" key="3">
    <source>
        <dbReference type="EMBL" id="KHN88352.1"/>
    </source>
</evidence>
<comment type="caution">
    <text evidence="3">The sequence shown here is derived from an EMBL/GenBank/DDBJ whole genome shotgun (WGS) entry which is preliminary data.</text>
</comment>
<dbReference type="OrthoDB" id="10066279at2759"/>
<feature type="region of interest" description="Disordered" evidence="1">
    <location>
        <begin position="548"/>
        <end position="643"/>
    </location>
</feature>
<name>A0A0B2W453_TOXCA</name>
<feature type="compositionally biased region" description="Polar residues" evidence="1">
    <location>
        <begin position="630"/>
        <end position="643"/>
    </location>
</feature>
<dbReference type="PANTHER" id="PTHR21020:SF0">
    <property type="entry name" value="ZINC FINGER PROTEIN 800"/>
    <property type="match status" value="1"/>
</dbReference>
<feature type="compositionally biased region" description="Basic and acidic residues" evidence="1">
    <location>
        <begin position="381"/>
        <end position="392"/>
    </location>
</feature>
<dbReference type="Proteomes" id="UP000031036">
    <property type="component" value="Unassembled WGS sequence"/>
</dbReference>
<dbReference type="SUPFAM" id="SSF54160">
    <property type="entry name" value="Chromo domain-like"/>
    <property type="match status" value="1"/>
</dbReference>
<feature type="compositionally biased region" description="Basic and acidic residues" evidence="1">
    <location>
        <begin position="317"/>
        <end position="329"/>
    </location>
</feature>
<feature type="region of interest" description="Disordered" evidence="1">
    <location>
        <begin position="95"/>
        <end position="115"/>
    </location>
</feature>
<dbReference type="InterPro" id="IPR016197">
    <property type="entry name" value="Chromo-like_dom_sf"/>
</dbReference>
<dbReference type="EMBL" id="JPKZ01000252">
    <property type="protein sequence ID" value="KHN88352.1"/>
    <property type="molecule type" value="Genomic_DNA"/>
</dbReference>
<keyword evidence="4" id="KW-1185">Reference proteome</keyword>
<feature type="compositionally biased region" description="Low complexity" evidence="1">
    <location>
        <begin position="958"/>
        <end position="967"/>
    </location>
</feature>
<feature type="region of interest" description="Disordered" evidence="1">
    <location>
        <begin position="1120"/>
        <end position="1148"/>
    </location>
</feature>
<feature type="compositionally biased region" description="Acidic residues" evidence="1">
    <location>
        <begin position="354"/>
        <end position="380"/>
    </location>
</feature>
<organism evidence="3 4">
    <name type="scientific">Toxocara canis</name>
    <name type="common">Canine roundworm</name>
    <dbReference type="NCBI Taxonomy" id="6265"/>
    <lineage>
        <taxon>Eukaryota</taxon>
        <taxon>Metazoa</taxon>
        <taxon>Ecdysozoa</taxon>
        <taxon>Nematoda</taxon>
        <taxon>Chromadorea</taxon>
        <taxon>Rhabditida</taxon>
        <taxon>Spirurina</taxon>
        <taxon>Ascaridomorpha</taxon>
        <taxon>Ascaridoidea</taxon>
        <taxon>Toxocaridae</taxon>
        <taxon>Toxocara</taxon>
    </lineage>
</organism>
<feature type="compositionally biased region" description="Polar residues" evidence="1">
    <location>
        <begin position="940"/>
        <end position="953"/>
    </location>
</feature>
<feature type="compositionally biased region" description="Acidic residues" evidence="1">
    <location>
        <begin position="585"/>
        <end position="611"/>
    </location>
</feature>
<gene>
    <name evidence="3" type="primary">Znf800</name>
    <name evidence="3" type="ORF">Tcan_13581</name>
</gene>
<protein>
    <submittedName>
        <fullName evidence="3">Zinc finger protein</fullName>
    </submittedName>
</protein>
<proteinExistence type="predicted"/>
<feature type="region of interest" description="Disordered" evidence="1">
    <location>
        <begin position="788"/>
        <end position="1035"/>
    </location>
</feature>
<feature type="compositionally biased region" description="Basic and acidic residues" evidence="1">
    <location>
        <begin position="842"/>
        <end position="861"/>
    </location>
</feature>